<gene>
    <name evidence="1" type="ORF">J4215_05300</name>
</gene>
<proteinExistence type="predicted"/>
<dbReference type="Proteomes" id="UP000675968">
    <property type="component" value="Unassembled WGS sequence"/>
</dbReference>
<dbReference type="AlphaFoldDB" id="A0A8T4LB90"/>
<sequence>MAIQFLKPNCPKCRGTNVVPIVYAEMDSNLRQEVAAGRAIVGGNFYEEGNPDWVCKTCQFKWID</sequence>
<reference evidence="1" key="1">
    <citation type="submission" date="2021-03" db="EMBL/GenBank/DDBJ databases">
        <authorList>
            <person name="Jaffe A."/>
        </authorList>
    </citation>
    <scope>NUCLEOTIDE SEQUENCE</scope>
    <source>
        <strain evidence="1">RIFCSPLOWO2_01_FULL_AR10_48_17</strain>
    </source>
</reference>
<evidence type="ECO:0000313" key="1">
    <source>
        <dbReference type="EMBL" id="MBS3061970.1"/>
    </source>
</evidence>
<comment type="caution">
    <text evidence="1">The sequence shown here is derived from an EMBL/GenBank/DDBJ whole genome shotgun (WGS) entry which is preliminary data.</text>
</comment>
<accession>A0A8T4LB90</accession>
<name>A0A8T4LB90_9ARCH</name>
<protein>
    <submittedName>
        <fullName evidence="1">Uncharacterized protein</fullName>
    </submittedName>
</protein>
<reference evidence="1" key="2">
    <citation type="submission" date="2021-05" db="EMBL/GenBank/DDBJ databases">
        <title>Protein family content uncovers lineage relationships and bacterial pathway maintenance mechanisms in DPANN archaea.</title>
        <authorList>
            <person name="Castelle C.J."/>
            <person name="Meheust R."/>
            <person name="Jaffe A.L."/>
            <person name="Seitz K."/>
            <person name="Gong X."/>
            <person name="Baker B.J."/>
            <person name="Banfield J.F."/>
        </authorList>
    </citation>
    <scope>NUCLEOTIDE SEQUENCE</scope>
    <source>
        <strain evidence="1">RIFCSPLOWO2_01_FULL_AR10_48_17</strain>
    </source>
</reference>
<organism evidence="1 2">
    <name type="scientific">Candidatus Iainarchaeum sp</name>
    <dbReference type="NCBI Taxonomy" id="3101447"/>
    <lineage>
        <taxon>Archaea</taxon>
        <taxon>Candidatus Iainarchaeota</taxon>
        <taxon>Candidatus Iainarchaeia</taxon>
        <taxon>Candidatus Iainarchaeales</taxon>
        <taxon>Candidatus Iainarchaeaceae</taxon>
        <taxon>Candidatus Iainarchaeum</taxon>
    </lineage>
</organism>
<evidence type="ECO:0000313" key="2">
    <source>
        <dbReference type="Proteomes" id="UP000675968"/>
    </source>
</evidence>
<dbReference type="EMBL" id="JAGVWC010000011">
    <property type="protein sequence ID" value="MBS3061970.1"/>
    <property type="molecule type" value="Genomic_DNA"/>
</dbReference>